<dbReference type="PANTHER" id="PTHR43047:SF72">
    <property type="entry name" value="OSMOSENSING HISTIDINE PROTEIN KINASE SLN1"/>
    <property type="match status" value="1"/>
</dbReference>
<keyword evidence="8" id="KW-0472">Membrane</keyword>
<dbReference type="InterPro" id="IPR015943">
    <property type="entry name" value="WD40/YVTN_repeat-like_dom_sf"/>
</dbReference>
<keyword evidence="8" id="KW-1133">Transmembrane helix</keyword>
<dbReference type="CDD" id="cd17546">
    <property type="entry name" value="REC_hyHK_CKI1_RcsC-like"/>
    <property type="match status" value="1"/>
</dbReference>
<dbReference type="Gene3D" id="3.40.50.2300">
    <property type="match status" value="1"/>
</dbReference>
<feature type="modified residue" description="4-aspartylphosphate" evidence="7">
    <location>
        <position position="1111"/>
    </location>
</feature>
<evidence type="ECO:0000256" key="9">
    <source>
        <dbReference type="SAM" id="SignalP"/>
    </source>
</evidence>
<dbReference type="GO" id="GO:0009927">
    <property type="term" value="F:histidine phosphotransfer kinase activity"/>
    <property type="evidence" value="ECO:0007669"/>
    <property type="project" value="TreeGrafter"/>
</dbReference>
<dbReference type="CDD" id="cd00082">
    <property type="entry name" value="HisKA"/>
    <property type="match status" value="1"/>
</dbReference>
<evidence type="ECO:0000256" key="6">
    <source>
        <dbReference type="ARBA" id="ARBA00023012"/>
    </source>
</evidence>
<dbReference type="Gene3D" id="3.30.565.10">
    <property type="entry name" value="Histidine kinase-like ATPase, C-terminal domain"/>
    <property type="match status" value="1"/>
</dbReference>
<dbReference type="PROSITE" id="PS50110">
    <property type="entry name" value="RESPONSE_REGULATORY"/>
    <property type="match status" value="1"/>
</dbReference>
<dbReference type="InterPro" id="IPR011006">
    <property type="entry name" value="CheY-like_superfamily"/>
</dbReference>
<dbReference type="InterPro" id="IPR001789">
    <property type="entry name" value="Sig_transdc_resp-reg_receiver"/>
</dbReference>
<feature type="signal peptide" evidence="9">
    <location>
        <begin position="1"/>
        <end position="19"/>
    </location>
</feature>
<dbReference type="SUPFAM" id="SSF52172">
    <property type="entry name" value="CheY-like"/>
    <property type="match status" value="1"/>
</dbReference>
<keyword evidence="4" id="KW-0808">Transferase</keyword>
<evidence type="ECO:0000256" key="1">
    <source>
        <dbReference type="ARBA" id="ARBA00000085"/>
    </source>
</evidence>
<evidence type="ECO:0000256" key="5">
    <source>
        <dbReference type="ARBA" id="ARBA00022777"/>
    </source>
</evidence>
<keyword evidence="3 7" id="KW-0597">Phosphoprotein</keyword>
<keyword evidence="8" id="KW-0812">Transmembrane</keyword>
<dbReference type="SUPFAM" id="SSF63829">
    <property type="entry name" value="Calcium-dependent phosphotriesterase"/>
    <property type="match status" value="2"/>
</dbReference>
<dbReference type="CDD" id="cd16922">
    <property type="entry name" value="HATPase_EvgS-ArcB-TorS-like"/>
    <property type="match status" value="1"/>
</dbReference>
<keyword evidence="9" id="KW-0732">Signal</keyword>
<dbReference type="InterPro" id="IPR011123">
    <property type="entry name" value="Y_Y_Y"/>
</dbReference>
<organism evidence="12">
    <name type="scientific">Rhodanobacter sp. FW102-FHT14D07</name>
    <dbReference type="NCBI Taxonomy" id="3351462"/>
    <lineage>
        <taxon>Bacteria</taxon>
        <taxon>Pseudomonadati</taxon>
        <taxon>Pseudomonadota</taxon>
        <taxon>Gammaproteobacteria</taxon>
        <taxon>Lysobacterales</taxon>
        <taxon>Rhodanobacteraceae</taxon>
        <taxon>Rhodanobacter</taxon>
    </lineage>
</organism>
<dbReference type="InterPro" id="IPR003594">
    <property type="entry name" value="HATPase_dom"/>
</dbReference>
<dbReference type="SUPFAM" id="SSF47384">
    <property type="entry name" value="Homodimeric domain of signal transducing histidine kinase"/>
    <property type="match status" value="1"/>
</dbReference>
<reference evidence="12" key="1">
    <citation type="submission" date="2024-10" db="EMBL/GenBank/DDBJ databases">
        <authorList>
            <person name="Lesea H.P."/>
            <person name="Kuehl J.V."/>
            <person name="Chandonia J.-M."/>
        </authorList>
    </citation>
    <scope>NUCLEOTIDE SEQUENCE</scope>
    <source>
        <strain evidence="12">FW102-FHT14D07</strain>
    </source>
</reference>
<evidence type="ECO:0000256" key="8">
    <source>
        <dbReference type="SAM" id="Phobius"/>
    </source>
</evidence>
<evidence type="ECO:0000259" key="11">
    <source>
        <dbReference type="PROSITE" id="PS50110"/>
    </source>
</evidence>
<dbReference type="Pfam" id="PF07494">
    <property type="entry name" value="Reg_prop"/>
    <property type="match status" value="3"/>
</dbReference>
<keyword evidence="6" id="KW-0902">Two-component regulatory system</keyword>
<evidence type="ECO:0000313" key="12">
    <source>
        <dbReference type="EMBL" id="XIA18852.1"/>
    </source>
</evidence>
<dbReference type="Gene3D" id="1.10.287.130">
    <property type="match status" value="1"/>
</dbReference>
<evidence type="ECO:0000256" key="3">
    <source>
        <dbReference type="ARBA" id="ARBA00022553"/>
    </source>
</evidence>
<feature type="chain" id="PRO_5044498990" description="histidine kinase" evidence="9">
    <location>
        <begin position="20"/>
        <end position="1187"/>
    </location>
</feature>
<dbReference type="AlphaFoldDB" id="A0AB74UVW1"/>
<dbReference type="InterPro" id="IPR004358">
    <property type="entry name" value="Sig_transdc_His_kin-like_C"/>
</dbReference>
<keyword evidence="5" id="KW-0418">Kinase</keyword>
<feature type="transmembrane region" description="Helical" evidence="8">
    <location>
        <begin position="776"/>
        <end position="794"/>
    </location>
</feature>
<dbReference type="SMART" id="SM00388">
    <property type="entry name" value="HisKA"/>
    <property type="match status" value="1"/>
</dbReference>
<dbReference type="SMART" id="SM00387">
    <property type="entry name" value="HATPase_c"/>
    <property type="match status" value="1"/>
</dbReference>
<dbReference type="Gene3D" id="2.130.10.10">
    <property type="entry name" value="YVTN repeat-like/Quinoprotein amine dehydrogenase"/>
    <property type="match status" value="3"/>
</dbReference>
<dbReference type="PROSITE" id="PS50109">
    <property type="entry name" value="HIS_KIN"/>
    <property type="match status" value="1"/>
</dbReference>
<feature type="domain" description="Histidine kinase" evidence="10">
    <location>
        <begin position="830"/>
        <end position="1044"/>
    </location>
</feature>
<dbReference type="GO" id="GO:0005886">
    <property type="term" value="C:plasma membrane"/>
    <property type="evidence" value="ECO:0007669"/>
    <property type="project" value="TreeGrafter"/>
</dbReference>
<dbReference type="SMART" id="SM00448">
    <property type="entry name" value="REC"/>
    <property type="match status" value="1"/>
</dbReference>
<protein>
    <recommendedName>
        <fullName evidence="2">histidine kinase</fullName>
        <ecNumber evidence="2">2.7.13.3</ecNumber>
    </recommendedName>
</protein>
<dbReference type="InterPro" id="IPR005467">
    <property type="entry name" value="His_kinase_dom"/>
</dbReference>
<dbReference type="FunFam" id="3.30.565.10:FF:000010">
    <property type="entry name" value="Sensor histidine kinase RcsC"/>
    <property type="match status" value="1"/>
</dbReference>
<sequence>MLASLMLGAVLAVATPGSAAAGGASTTMPAAGASMPATPQFRRYGVADGVPSGSIYAVAQDHRGMMWFGADGGLVRFDGVTFKVFRHASGDPLSLPSNQIYTLFVDKADRIWAGGVSAGLTVYDQDGGRFRHWVHAADDPHSLSNDEVWSIAQTPDGQIWVGTQGGLDRMRRDESGFEPVRLDADSGQAAPFGAIRALLADHEGRLWIGSEHGLYVRSTDGKVRRVAVDPAFGGDVGAVWRIEGDGDEIRVAVSGGLLVVGADGVARPLANRQLANTRILSSVRDSQGRLWLGSLDGVWLESEQGPLQHITGAPLLPGGLPSDRLWQIFRDREGGLWFTFDQSSIAYLPPSWNGFARFTHIPDNADSLSNTAALSVLTGRDHELWVGGYNGWVDKLDTATGEVSHVLRGLHGNLTSLAEDARGRLWITGPGRIYRYDHGKLLTLGAEQTHMKRPLALVAGMDGHIYGASWGEGVFAIDPDTLVSTPLLPADAPDGARFFDQLRAHDGAVWYASMAGLMRSGGPGQPLAFVPGVSRREIYSFAFDDDGFWIATETALEHYRLADGRATRDDSVDISRMGLIADLRTMLVDRQGQLWLFSSPGLRRFNPLTHTFTQFGAAQGLSNEEFTNGSAVIAADGTMLAASSGGVTAFQPAELARLERPGPLPLLSLTQVSVRRDGKTVALSPEQPVHLGWRDRDLRVEARMSSYVDPAANRYFFHMGGFDSGWVSTGNQGQREFVGLGAGSYTLEVHGHGADGQWGKARPLLVTVQAPPWLRWWAWLGYLLLVAAVVALALRGWRRRLAQRHQIQLAEQQRQMAEAASAAKTQFLATLSHEIRTPMTGVMGMAELLLSTSLDPLQHDYTRAMQRSGDMLLKLLNDALDLARIEAGRLELEPAPFSPRQLLEDVTQLEQGLAHARGIRFVLEVADDLPAQVVGDAVRIKQVLLNLANNALKFTERGHVTLRGERTTDGLQFGVSDTGPGIPEASQARLFQRFEQADGPQRAAGSGLGLAICRELVDMMGGSIELESRVGHGSTFRVRLPLAEPAEPAPLAAPLAAGGSHHLLLVEDDTIVAAVIRGLLEREGHHVVHVINGLAALAELAHASFDAVLLDLDLPGVDGFQIARLIRQREPDARHVPIIAVTARSGGRDEARAREAGMDGFLRKPVSGEQLAGALARVIASASDATA</sequence>
<evidence type="ECO:0000256" key="4">
    <source>
        <dbReference type="ARBA" id="ARBA00022679"/>
    </source>
</evidence>
<dbReference type="EMBL" id="CP170721">
    <property type="protein sequence ID" value="XIA18852.1"/>
    <property type="molecule type" value="Genomic_DNA"/>
</dbReference>
<evidence type="ECO:0000256" key="7">
    <source>
        <dbReference type="PROSITE-ProRule" id="PRU00169"/>
    </source>
</evidence>
<dbReference type="Pfam" id="PF00512">
    <property type="entry name" value="HisKA"/>
    <property type="match status" value="1"/>
</dbReference>
<dbReference type="Pfam" id="PF02518">
    <property type="entry name" value="HATPase_c"/>
    <property type="match status" value="1"/>
</dbReference>
<comment type="catalytic activity">
    <reaction evidence="1">
        <text>ATP + protein L-histidine = ADP + protein N-phospho-L-histidine.</text>
        <dbReference type="EC" id="2.7.13.3"/>
    </reaction>
</comment>
<dbReference type="InterPro" id="IPR036890">
    <property type="entry name" value="HATPase_C_sf"/>
</dbReference>
<dbReference type="SUPFAM" id="SSF55874">
    <property type="entry name" value="ATPase domain of HSP90 chaperone/DNA topoisomerase II/histidine kinase"/>
    <property type="match status" value="1"/>
</dbReference>
<name>A0AB74UVW1_9GAMM</name>
<dbReference type="PRINTS" id="PR00344">
    <property type="entry name" value="BCTRLSENSOR"/>
</dbReference>
<dbReference type="Gene3D" id="2.60.40.10">
    <property type="entry name" value="Immunoglobulins"/>
    <property type="match status" value="1"/>
</dbReference>
<dbReference type="Pfam" id="PF07495">
    <property type="entry name" value="Y_Y_Y"/>
    <property type="match status" value="1"/>
</dbReference>
<dbReference type="EC" id="2.7.13.3" evidence="2"/>
<dbReference type="InterPro" id="IPR013783">
    <property type="entry name" value="Ig-like_fold"/>
</dbReference>
<dbReference type="PANTHER" id="PTHR43047">
    <property type="entry name" value="TWO-COMPONENT HISTIDINE PROTEIN KINASE"/>
    <property type="match status" value="1"/>
</dbReference>
<dbReference type="InterPro" id="IPR036097">
    <property type="entry name" value="HisK_dim/P_sf"/>
</dbReference>
<gene>
    <name evidence="12" type="ORF">ACFYG5_01560</name>
</gene>
<evidence type="ECO:0000256" key="2">
    <source>
        <dbReference type="ARBA" id="ARBA00012438"/>
    </source>
</evidence>
<dbReference type="RefSeq" id="WP_395119961.1">
    <property type="nucleotide sequence ID" value="NZ_CP170721.1"/>
</dbReference>
<feature type="domain" description="Response regulatory" evidence="11">
    <location>
        <begin position="1062"/>
        <end position="1179"/>
    </location>
</feature>
<proteinExistence type="predicted"/>
<dbReference type="InterPro" id="IPR011110">
    <property type="entry name" value="Reg_prop"/>
</dbReference>
<dbReference type="Pfam" id="PF00072">
    <property type="entry name" value="Response_reg"/>
    <property type="match status" value="1"/>
</dbReference>
<dbReference type="InterPro" id="IPR003661">
    <property type="entry name" value="HisK_dim/P_dom"/>
</dbReference>
<accession>A0AB74UVW1</accession>
<dbReference type="GO" id="GO:0000155">
    <property type="term" value="F:phosphorelay sensor kinase activity"/>
    <property type="evidence" value="ECO:0007669"/>
    <property type="project" value="InterPro"/>
</dbReference>
<evidence type="ECO:0000259" key="10">
    <source>
        <dbReference type="PROSITE" id="PS50109"/>
    </source>
</evidence>